<dbReference type="EMBL" id="CAXKWB010146415">
    <property type="protein sequence ID" value="CAL4246674.1"/>
    <property type="molecule type" value="Genomic_DNA"/>
</dbReference>
<name>A0AAV2SSS1_MEGNR</name>
<feature type="region of interest" description="Disordered" evidence="1">
    <location>
        <begin position="1"/>
        <end position="21"/>
    </location>
</feature>
<evidence type="ECO:0000313" key="2">
    <source>
        <dbReference type="EMBL" id="CAL4246674.1"/>
    </source>
</evidence>
<evidence type="ECO:0000313" key="3">
    <source>
        <dbReference type="Proteomes" id="UP001497623"/>
    </source>
</evidence>
<dbReference type="SUPFAM" id="SSF57667">
    <property type="entry name" value="beta-beta-alpha zinc fingers"/>
    <property type="match status" value="1"/>
</dbReference>
<dbReference type="InterPro" id="IPR036236">
    <property type="entry name" value="Znf_C2H2_sf"/>
</dbReference>
<organism evidence="2 3">
    <name type="scientific">Meganyctiphanes norvegica</name>
    <name type="common">Northern krill</name>
    <name type="synonym">Thysanopoda norvegica</name>
    <dbReference type="NCBI Taxonomy" id="48144"/>
    <lineage>
        <taxon>Eukaryota</taxon>
        <taxon>Metazoa</taxon>
        <taxon>Ecdysozoa</taxon>
        <taxon>Arthropoda</taxon>
        <taxon>Crustacea</taxon>
        <taxon>Multicrustacea</taxon>
        <taxon>Malacostraca</taxon>
        <taxon>Eumalacostraca</taxon>
        <taxon>Eucarida</taxon>
        <taxon>Euphausiacea</taxon>
        <taxon>Euphausiidae</taxon>
        <taxon>Meganyctiphanes</taxon>
    </lineage>
</organism>
<dbReference type="Gene3D" id="3.30.160.60">
    <property type="entry name" value="Classic Zinc Finger"/>
    <property type="match status" value="1"/>
</dbReference>
<keyword evidence="3" id="KW-1185">Reference proteome</keyword>
<comment type="caution">
    <text evidence="2">The sequence shown here is derived from an EMBL/GenBank/DDBJ whole genome shotgun (WGS) entry which is preliminary data.</text>
</comment>
<accession>A0AAV2SSS1</accession>
<dbReference type="Proteomes" id="UP001497623">
    <property type="component" value="Unassembled WGS sequence"/>
</dbReference>
<gene>
    <name evidence="2" type="ORF">MNOR_LOCUS41259</name>
</gene>
<proteinExistence type="predicted"/>
<dbReference type="AlphaFoldDB" id="A0AAV2SSS1"/>
<protein>
    <submittedName>
        <fullName evidence="2">Uncharacterized protein</fullName>
    </submittedName>
</protein>
<feature type="compositionally biased region" description="Basic and acidic residues" evidence="1">
    <location>
        <begin position="7"/>
        <end position="21"/>
    </location>
</feature>
<feature type="non-terminal residue" evidence="2">
    <location>
        <position position="116"/>
    </location>
</feature>
<evidence type="ECO:0000256" key="1">
    <source>
        <dbReference type="SAM" id="MobiDB-lite"/>
    </source>
</evidence>
<reference evidence="2 3" key="1">
    <citation type="submission" date="2024-05" db="EMBL/GenBank/DDBJ databases">
        <authorList>
            <person name="Wallberg A."/>
        </authorList>
    </citation>
    <scope>NUCLEOTIDE SEQUENCE [LARGE SCALE GENOMIC DNA]</scope>
</reference>
<sequence length="116" mass="13403">MNNSVFEIKHNNENGYKPEEGSHLHNVLQNSTYENVKVNINKEIEGSEESGQIENDGIKVKEEIEIKEEPIDFTAGNYQCSQFEQEFPQNNTLIKNQIIYTGKKSYQCSYCEKSFS</sequence>